<dbReference type="SUPFAM" id="SSF53335">
    <property type="entry name" value="S-adenosyl-L-methionine-dependent methyltransferases"/>
    <property type="match status" value="1"/>
</dbReference>
<name>A0ABP9M909_9BURK</name>
<dbReference type="RefSeq" id="WP_345371723.1">
    <property type="nucleotide sequence ID" value="NZ_BAABKD010000011.1"/>
</dbReference>
<gene>
    <name evidence="3" type="ORF">GCM10023337_21510</name>
</gene>
<comment type="caution">
    <text evidence="3">The sequence shown here is derived from an EMBL/GenBank/DDBJ whole genome shotgun (WGS) entry which is preliminary data.</text>
</comment>
<dbReference type="GO" id="GO:0032259">
    <property type="term" value="P:methylation"/>
    <property type="evidence" value="ECO:0007669"/>
    <property type="project" value="UniProtKB-KW"/>
</dbReference>
<proteinExistence type="predicted"/>
<sequence length="222" mass="24818">MLKTIHDIDFAALYKQHKQLAARPRSSPEKWDAKAQQIGIGQLEDAYTHALLQALSLQKTETLLDVGCGAGAVAVLAAPYVRQVYALDYSVGMLAKLQENAQHYQAHNVKTLCKDWEDDWQDVPVCDVVVASRSTLVEDMAAALKKLTQQARRRVYLTYPLNPAFGARPDIDPVQQPQLATPSYLYILGILYQQGYAAQLRFIGNKGLHQQPTGWALIDWEV</sequence>
<keyword evidence="1" id="KW-0808">Transferase</keyword>
<dbReference type="InterPro" id="IPR041698">
    <property type="entry name" value="Methyltransf_25"/>
</dbReference>
<dbReference type="EMBL" id="BAABKD010000011">
    <property type="protein sequence ID" value="GAA5093121.1"/>
    <property type="molecule type" value="Genomic_DNA"/>
</dbReference>
<dbReference type="Gene3D" id="3.40.50.150">
    <property type="entry name" value="Vaccinia Virus protein VP39"/>
    <property type="match status" value="1"/>
</dbReference>
<organism evidence="3 4">
    <name type="scientific">Paenalcaligenes hermetiae</name>
    <dbReference type="NCBI Taxonomy" id="1157987"/>
    <lineage>
        <taxon>Bacteria</taxon>
        <taxon>Pseudomonadati</taxon>
        <taxon>Pseudomonadota</taxon>
        <taxon>Betaproteobacteria</taxon>
        <taxon>Burkholderiales</taxon>
        <taxon>Alcaligenaceae</taxon>
        <taxon>Paenalcaligenes</taxon>
    </lineage>
</organism>
<dbReference type="CDD" id="cd02440">
    <property type="entry name" value="AdoMet_MTases"/>
    <property type="match status" value="1"/>
</dbReference>
<dbReference type="GO" id="GO:0008168">
    <property type="term" value="F:methyltransferase activity"/>
    <property type="evidence" value="ECO:0007669"/>
    <property type="project" value="UniProtKB-KW"/>
</dbReference>
<evidence type="ECO:0000313" key="4">
    <source>
        <dbReference type="Proteomes" id="UP001500227"/>
    </source>
</evidence>
<dbReference type="Proteomes" id="UP001500227">
    <property type="component" value="Unassembled WGS sequence"/>
</dbReference>
<evidence type="ECO:0000259" key="2">
    <source>
        <dbReference type="Pfam" id="PF13649"/>
    </source>
</evidence>
<dbReference type="InterPro" id="IPR029063">
    <property type="entry name" value="SAM-dependent_MTases_sf"/>
</dbReference>
<accession>A0ABP9M909</accession>
<feature type="domain" description="Methyltransferase" evidence="2">
    <location>
        <begin position="64"/>
        <end position="148"/>
    </location>
</feature>
<protein>
    <submittedName>
        <fullName evidence="3">Class I SAM-dependent methyltransferase</fullName>
    </submittedName>
</protein>
<dbReference type="PANTHER" id="PTHR43861">
    <property type="entry name" value="TRANS-ACONITATE 2-METHYLTRANSFERASE-RELATED"/>
    <property type="match status" value="1"/>
</dbReference>
<dbReference type="Pfam" id="PF13649">
    <property type="entry name" value="Methyltransf_25"/>
    <property type="match status" value="1"/>
</dbReference>
<keyword evidence="3" id="KW-0489">Methyltransferase</keyword>
<reference evidence="4" key="1">
    <citation type="journal article" date="2019" name="Int. J. Syst. Evol. Microbiol.">
        <title>The Global Catalogue of Microorganisms (GCM) 10K type strain sequencing project: providing services to taxonomists for standard genome sequencing and annotation.</title>
        <authorList>
            <consortium name="The Broad Institute Genomics Platform"/>
            <consortium name="The Broad Institute Genome Sequencing Center for Infectious Disease"/>
            <person name="Wu L."/>
            <person name="Ma J."/>
        </authorList>
    </citation>
    <scope>NUCLEOTIDE SEQUENCE [LARGE SCALE GENOMIC DNA]</scope>
    <source>
        <strain evidence="4">JCM 18423</strain>
    </source>
</reference>
<evidence type="ECO:0000313" key="3">
    <source>
        <dbReference type="EMBL" id="GAA5093121.1"/>
    </source>
</evidence>
<evidence type="ECO:0000256" key="1">
    <source>
        <dbReference type="ARBA" id="ARBA00022679"/>
    </source>
</evidence>
<keyword evidence="4" id="KW-1185">Reference proteome</keyword>